<gene>
    <name evidence="1" type="ORF">F5148DRAFT_1193631</name>
</gene>
<reference evidence="1" key="1">
    <citation type="submission" date="2021-03" db="EMBL/GenBank/DDBJ databases">
        <title>Evolutionary priming and transition to the ectomycorrhizal habit in an iconic lineage of mushroom-forming fungi: is preadaptation a requirement?</title>
        <authorList>
            <consortium name="DOE Joint Genome Institute"/>
            <person name="Looney B.P."/>
            <person name="Miyauchi S."/>
            <person name="Morin E."/>
            <person name="Drula E."/>
            <person name="Courty P.E."/>
            <person name="Chicoki N."/>
            <person name="Fauchery L."/>
            <person name="Kohler A."/>
            <person name="Kuo A."/>
            <person name="LaButti K."/>
            <person name="Pangilinan J."/>
            <person name="Lipzen A."/>
            <person name="Riley R."/>
            <person name="Andreopoulos W."/>
            <person name="He G."/>
            <person name="Johnson J."/>
            <person name="Barry K.W."/>
            <person name="Grigoriev I.V."/>
            <person name="Nagy L."/>
            <person name="Hibbett D."/>
            <person name="Henrissat B."/>
            <person name="Matheny P.B."/>
            <person name="Labbe J."/>
            <person name="Martin A.F."/>
        </authorList>
    </citation>
    <scope>NUCLEOTIDE SEQUENCE</scope>
    <source>
        <strain evidence="1">BPL698</strain>
    </source>
</reference>
<dbReference type="Proteomes" id="UP001207468">
    <property type="component" value="Unassembled WGS sequence"/>
</dbReference>
<keyword evidence="2" id="KW-1185">Reference proteome</keyword>
<sequence length="205" mass="23011">MSHDIAPIPALYDPDLEDQPRLVDDQGWMDFSASLDLPQHQPTFALSSYSAQPSMTDHRHARQKQRHDNHYQFLLEHLPRTSSTTSPYFNAGSMSRAIPTFYNPDLEAQPELQGHQGWAQQSWKDFVASLDLPQRHPVVASSSPHFNSGPVHDLQNYLQGYLAGNLMPCFSWSLSQSGPDHLKIHHATALCESSPSRAGFPSKLL</sequence>
<accession>A0ACC0UC76</accession>
<dbReference type="EMBL" id="JAGFNK010000081">
    <property type="protein sequence ID" value="KAI9508707.1"/>
    <property type="molecule type" value="Genomic_DNA"/>
</dbReference>
<evidence type="ECO:0000313" key="2">
    <source>
        <dbReference type="Proteomes" id="UP001207468"/>
    </source>
</evidence>
<proteinExistence type="predicted"/>
<comment type="caution">
    <text evidence="1">The sequence shown here is derived from an EMBL/GenBank/DDBJ whole genome shotgun (WGS) entry which is preliminary data.</text>
</comment>
<protein>
    <submittedName>
        <fullName evidence="1">Uncharacterized protein</fullName>
    </submittedName>
</protein>
<evidence type="ECO:0000313" key="1">
    <source>
        <dbReference type="EMBL" id="KAI9508707.1"/>
    </source>
</evidence>
<organism evidence="1 2">
    <name type="scientific">Russula earlei</name>
    <dbReference type="NCBI Taxonomy" id="71964"/>
    <lineage>
        <taxon>Eukaryota</taxon>
        <taxon>Fungi</taxon>
        <taxon>Dikarya</taxon>
        <taxon>Basidiomycota</taxon>
        <taxon>Agaricomycotina</taxon>
        <taxon>Agaricomycetes</taxon>
        <taxon>Russulales</taxon>
        <taxon>Russulaceae</taxon>
        <taxon>Russula</taxon>
    </lineage>
</organism>
<name>A0ACC0UC76_9AGAM</name>